<accession>A0AAV6ZXL6</accession>
<name>A0AAV6ZXL6_ENGPU</name>
<organism evidence="1 2">
    <name type="scientific">Engystomops pustulosus</name>
    <name type="common">Tungara frog</name>
    <name type="synonym">Physalaemus pustulosus</name>
    <dbReference type="NCBI Taxonomy" id="76066"/>
    <lineage>
        <taxon>Eukaryota</taxon>
        <taxon>Metazoa</taxon>
        <taxon>Chordata</taxon>
        <taxon>Craniata</taxon>
        <taxon>Vertebrata</taxon>
        <taxon>Euteleostomi</taxon>
        <taxon>Amphibia</taxon>
        <taxon>Batrachia</taxon>
        <taxon>Anura</taxon>
        <taxon>Neobatrachia</taxon>
        <taxon>Hyloidea</taxon>
        <taxon>Leptodactylidae</taxon>
        <taxon>Leiuperinae</taxon>
        <taxon>Engystomops</taxon>
    </lineage>
</organism>
<dbReference type="AlphaFoldDB" id="A0AAV6ZXL6"/>
<dbReference type="EMBL" id="WNYA01000011">
    <property type="protein sequence ID" value="KAG8552314.1"/>
    <property type="molecule type" value="Genomic_DNA"/>
</dbReference>
<gene>
    <name evidence="1" type="ORF">GDO81_004473</name>
</gene>
<dbReference type="Proteomes" id="UP000824782">
    <property type="component" value="Unassembled WGS sequence"/>
</dbReference>
<comment type="caution">
    <text evidence="1">The sequence shown here is derived from an EMBL/GenBank/DDBJ whole genome shotgun (WGS) entry which is preliminary data.</text>
</comment>
<protein>
    <submittedName>
        <fullName evidence="1">Uncharacterized protein</fullName>
    </submittedName>
</protein>
<sequence length="82" mass="9452">MYRIEEMSSQCSVTRKPDWLSVTKKSYRILQRSLKESLNLQSCSCSPSPLSSWTNPPNVIKQLLSTNDTVDFFIDLLYFSVV</sequence>
<evidence type="ECO:0000313" key="2">
    <source>
        <dbReference type="Proteomes" id="UP000824782"/>
    </source>
</evidence>
<keyword evidence="2" id="KW-1185">Reference proteome</keyword>
<reference evidence="1" key="1">
    <citation type="thesis" date="2020" institute="ProQuest LLC" country="789 East Eisenhower Parkway, Ann Arbor, MI, USA">
        <title>Comparative Genomics and Chromosome Evolution.</title>
        <authorList>
            <person name="Mudd A.B."/>
        </authorList>
    </citation>
    <scope>NUCLEOTIDE SEQUENCE</scope>
    <source>
        <strain evidence="1">237g6f4</strain>
        <tissue evidence="1">Blood</tissue>
    </source>
</reference>
<proteinExistence type="predicted"/>
<evidence type="ECO:0000313" key="1">
    <source>
        <dbReference type="EMBL" id="KAG8552314.1"/>
    </source>
</evidence>